<dbReference type="InterPro" id="IPR043151">
    <property type="entry name" value="BAH_sf"/>
</dbReference>
<dbReference type="GO" id="GO:0003677">
    <property type="term" value="F:DNA binding"/>
    <property type="evidence" value="ECO:0007669"/>
    <property type="project" value="TreeGrafter"/>
</dbReference>
<protein>
    <recommendedName>
        <fullName evidence="2">BAH domain-containing protein</fullName>
    </recommendedName>
</protein>
<organism evidence="3">
    <name type="scientific">Actinidia eriantha</name>
    <name type="common">Velvet vine</name>
    <name type="synonym">Actinidia fulvicoma var. lanata</name>
    <dbReference type="NCBI Taxonomy" id="165200"/>
    <lineage>
        <taxon>Eukaryota</taxon>
        <taxon>Viridiplantae</taxon>
        <taxon>Streptophyta</taxon>
        <taxon>Embryophyta</taxon>
        <taxon>Tracheophyta</taxon>
        <taxon>Spermatophyta</taxon>
        <taxon>Magnoliopsida</taxon>
        <taxon>eudicotyledons</taxon>
        <taxon>Gunneridae</taxon>
        <taxon>Pentapetalae</taxon>
        <taxon>asterids</taxon>
        <taxon>Ericales</taxon>
        <taxon>Actinidiaceae</taxon>
        <taxon>Actinidia</taxon>
    </lineage>
</organism>
<dbReference type="GO" id="GO:0005634">
    <property type="term" value="C:nucleus"/>
    <property type="evidence" value="ECO:0007669"/>
    <property type="project" value="TreeGrafter"/>
</dbReference>
<dbReference type="InterPro" id="IPR001025">
    <property type="entry name" value="BAH_dom"/>
</dbReference>
<dbReference type="AlphaFoldDB" id="S5UNZ3"/>
<dbReference type="PANTHER" id="PTHR10629:SF52">
    <property type="entry name" value="DNA (CYTOSINE-5)-METHYLTRANSFERASE 1"/>
    <property type="match status" value="1"/>
</dbReference>
<reference evidence="3" key="1">
    <citation type="submission" date="2013-04" db="EMBL/GenBank/DDBJ databases">
        <title>Cloning and expression of disease resistance-related genes from Actinidia.</title>
        <authorList>
            <person name="Lei Y."/>
            <person name="Fan H."/>
        </authorList>
    </citation>
    <scope>NUCLEOTIDE SEQUENCE</scope>
</reference>
<feature type="domain" description="BAH" evidence="2">
    <location>
        <begin position="57"/>
        <end position="147"/>
    </location>
</feature>
<accession>S5UNZ3</accession>
<dbReference type="PANTHER" id="PTHR10629">
    <property type="entry name" value="CYTOSINE-SPECIFIC METHYLTRANSFERASE"/>
    <property type="match status" value="1"/>
</dbReference>
<evidence type="ECO:0000256" key="1">
    <source>
        <dbReference type="SAM" id="MobiDB-lite"/>
    </source>
</evidence>
<dbReference type="InterPro" id="IPR050390">
    <property type="entry name" value="C5-Methyltransferase"/>
</dbReference>
<dbReference type="GO" id="GO:0003682">
    <property type="term" value="F:chromatin binding"/>
    <property type="evidence" value="ECO:0007669"/>
    <property type="project" value="InterPro"/>
</dbReference>
<dbReference type="Pfam" id="PF01426">
    <property type="entry name" value="BAH"/>
    <property type="match status" value="1"/>
</dbReference>
<dbReference type="Gene3D" id="2.30.30.490">
    <property type="match status" value="1"/>
</dbReference>
<dbReference type="PROSITE" id="PS51038">
    <property type="entry name" value="BAH"/>
    <property type="match status" value="1"/>
</dbReference>
<feature type="non-terminal residue" evidence="3">
    <location>
        <position position="1"/>
    </location>
</feature>
<name>S5UNZ3_ACTER</name>
<feature type="non-terminal residue" evidence="3">
    <location>
        <position position="147"/>
    </location>
</feature>
<evidence type="ECO:0000259" key="2">
    <source>
        <dbReference type="PROSITE" id="PS51038"/>
    </source>
</evidence>
<sequence length="147" mass="16236">ATKGSPSAVPPNDIEKEQTAGSFSASHKKPLCSNEEMQWDRGGSCKALYKQGIIRESAVSVGDSVLVDIDDSTEYPPIYFVEYMFENLEGRKMVHGRLMVKGFQTVLGNTAIEREVFLTNDCSFELGNIIQTAVVETRLMLCLPNPT</sequence>
<proteinExistence type="evidence at transcript level"/>
<dbReference type="GO" id="GO:0044027">
    <property type="term" value="P:negative regulation of gene expression via chromosomal CpG island methylation"/>
    <property type="evidence" value="ECO:0007669"/>
    <property type="project" value="TreeGrafter"/>
</dbReference>
<evidence type="ECO:0000313" key="3">
    <source>
        <dbReference type="EMBL" id="AGS58189.1"/>
    </source>
</evidence>
<feature type="region of interest" description="Disordered" evidence="1">
    <location>
        <begin position="1"/>
        <end position="28"/>
    </location>
</feature>
<dbReference type="GO" id="GO:0003886">
    <property type="term" value="F:DNA (cytosine-5-)-methyltransferase activity"/>
    <property type="evidence" value="ECO:0007669"/>
    <property type="project" value="TreeGrafter"/>
</dbReference>
<dbReference type="EMBL" id="KC924411">
    <property type="protein sequence ID" value="AGS58189.1"/>
    <property type="molecule type" value="mRNA"/>
</dbReference>